<organism evidence="1 2">
    <name type="scientific">Bacteroides pyogenes JCM 6292</name>
    <dbReference type="NCBI Taxonomy" id="1235809"/>
    <lineage>
        <taxon>Bacteria</taxon>
        <taxon>Pseudomonadati</taxon>
        <taxon>Bacteroidota</taxon>
        <taxon>Bacteroidia</taxon>
        <taxon>Bacteroidales</taxon>
        <taxon>Bacteroidaceae</taxon>
        <taxon>Bacteroides</taxon>
    </lineage>
</organism>
<dbReference type="Proteomes" id="UP000018861">
    <property type="component" value="Unassembled WGS sequence"/>
</dbReference>
<dbReference type="EMBL" id="BAIQ01000002">
    <property type="protein sequence ID" value="GAE14199.1"/>
    <property type="molecule type" value="Genomic_DNA"/>
</dbReference>
<reference evidence="1 2" key="1">
    <citation type="journal article" date="2014" name="Genome Announc.">
        <title>Draft Genome Sequences of Three Strains of Bacteroides pyogenes Isolated from a Cat and Swine.</title>
        <authorList>
            <person name="Sakamoto M."/>
            <person name="Oshima K."/>
            <person name="Suda W."/>
            <person name="Kitamura K."/>
            <person name="Iida T."/>
            <person name="Hattori M."/>
            <person name="Ohkuma M."/>
        </authorList>
    </citation>
    <scope>NUCLEOTIDE SEQUENCE [LARGE SCALE GENOMIC DNA]</scope>
    <source>
        <strain evidence="1 2">JCM 6292</strain>
    </source>
</reference>
<sequence length="51" mass="5832">MNMLHTAASINPETHSIYRQSGYPNLRFAFIRILLTECGKFFLRVATSVSK</sequence>
<name>W4P4Y0_9BACE</name>
<comment type="caution">
    <text evidence="1">The sequence shown here is derived from an EMBL/GenBank/DDBJ whole genome shotgun (WGS) entry which is preliminary data.</text>
</comment>
<accession>W4P4Y0</accession>
<dbReference type="AlphaFoldDB" id="W4P4Y0"/>
<protein>
    <submittedName>
        <fullName evidence="1">Uncharacterized protein</fullName>
    </submittedName>
</protein>
<proteinExistence type="predicted"/>
<gene>
    <name evidence="1" type="ORF">JCM6292_302</name>
</gene>
<evidence type="ECO:0000313" key="2">
    <source>
        <dbReference type="Proteomes" id="UP000018861"/>
    </source>
</evidence>
<evidence type="ECO:0000313" key="1">
    <source>
        <dbReference type="EMBL" id="GAE14199.1"/>
    </source>
</evidence>